<evidence type="ECO:0000313" key="1">
    <source>
        <dbReference type="EMBL" id="GFT08561.1"/>
    </source>
</evidence>
<proteinExistence type="predicted"/>
<dbReference type="EMBL" id="BMAW01103316">
    <property type="protein sequence ID" value="GFT08561.1"/>
    <property type="molecule type" value="Genomic_DNA"/>
</dbReference>
<protein>
    <submittedName>
        <fullName evidence="1">Uncharacterized protein</fullName>
    </submittedName>
</protein>
<sequence>MCTSLPGWGIEQPNNKAEIACKLHQWNLLVDTVTLLDCQKELSRRFFHQGMSVMEQIYKGKWPVSMRGDFC</sequence>
<evidence type="ECO:0000313" key="2">
    <source>
        <dbReference type="Proteomes" id="UP000887013"/>
    </source>
</evidence>
<gene>
    <name evidence="1" type="ORF">NPIL_494351</name>
</gene>
<name>A0A8X6NE69_NEPPI</name>
<reference evidence="1" key="1">
    <citation type="submission" date="2020-08" db="EMBL/GenBank/DDBJ databases">
        <title>Multicomponent nature underlies the extraordinary mechanical properties of spider dragline silk.</title>
        <authorList>
            <person name="Kono N."/>
            <person name="Nakamura H."/>
            <person name="Mori M."/>
            <person name="Yoshida Y."/>
            <person name="Ohtoshi R."/>
            <person name="Malay A.D."/>
            <person name="Moran D.A.P."/>
            <person name="Tomita M."/>
            <person name="Numata K."/>
            <person name="Arakawa K."/>
        </authorList>
    </citation>
    <scope>NUCLEOTIDE SEQUENCE</scope>
</reference>
<accession>A0A8X6NE69</accession>
<organism evidence="1 2">
    <name type="scientific">Nephila pilipes</name>
    <name type="common">Giant wood spider</name>
    <name type="synonym">Nephila maculata</name>
    <dbReference type="NCBI Taxonomy" id="299642"/>
    <lineage>
        <taxon>Eukaryota</taxon>
        <taxon>Metazoa</taxon>
        <taxon>Ecdysozoa</taxon>
        <taxon>Arthropoda</taxon>
        <taxon>Chelicerata</taxon>
        <taxon>Arachnida</taxon>
        <taxon>Araneae</taxon>
        <taxon>Araneomorphae</taxon>
        <taxon>Entelegynae</taxon>
        <taxon>Araneoidea</taxon>
        <taxon>Nephilidae</taxon>
        <taxon>Nephila</taxon>
    </lineage>
</organism>
<keyword evidence="2" id="KW-1185">Reference proteome</keyword>
<dbReference type="Proteomes" id="UP000887013">
    <property type="component" value="Unassembled WGS sequence"/>
</dbReference>
<comment type="caution">
    <text evidence="1">The sequence shown here is derived from an EMBL/GenBank/DDBJ whole genome shotgun (WGS) entry which is preliminary data.</text>
</comment>
<dbReference type="AlphaFoldDB" id="A0A8X6NE69"/>